<dbReference type="Proteomes" id="UP000030700">
    <property type="component" value="Unassembled WGS sequence"/>
</dbReference>
<accession>A0A081BPP9</accession>
<keyword evidence="3" id="KW-1185">Reference proteome</keyword>
<dbReference type="HOGENOM" id="CLU_033323_8_3_0"/>
<evidence type="ECO:0000313" key="2">
    <source>
        <dbReference type="EMBL" id="GAK52365.1"/>
    </source>
</evidence>
<dbReference type="InterPro" id="IPR029033">
    <property type="entry name" value="His_PPase_superfam"/>
</dbReference>
<dbReference type="GO" id="GO:0043755">
    <property type="term" value="F:alpha-ribazole phosphatase activity"/>
    <property type="evidence" value="ECO:0007669"/>
    <property type="project" value="UniProtKB-UniRule"/>
</dbReference>
<dbReference type="InterPro" id="IPR017578">
    <property type="entry name" value="Ribazole_CobC"/>
</dbReference>
<name>A0A081BPP9_9BACT</name>
<dbReference type="Pfam" id="PF00300">
    <property type="entry name" value="His_Phos_1"/>
    <property type="match status" value="1"/>
</dbReference>
<proteinExistence type="predicted"/>
<evidence type="ECO:0000313" key="3">
    <source>
        <dbReference type="Proteomes" id="UP000030700"/>
    </source>
</evidence>
<dbReference type="AlphaFoldDB" id="A0A081BPP9"/>
<dbReference type="PANTHER" id="PTHR48100">
    <property type="entry name" value="BROAD-SPECIFICITY PHOSPHATASE YOR283W-RELATED"/>
    <property type="match status" value="1"/>
</dbReference>
<gene>
    <name evidence="2" type="ORF">U14_03616</name>
</gene>
<dbReference type="EC" id="3.1.3.73" evidence="1"/>
<dbReference type="GO" id="GO:0009236">
    <property type="term" value="P:cobalamin biosynthetic process"/>
    <property type="evidence" value="ECO:0007669"/>
    <property type="project" value="UniProtKB-UniRule"/>
</dbReference>
<sequence>METYLIRHTSVGVAPGICYGQTDVALADSFEVERDDVWKKIPPSPIFRVYSSPLTRCRRLAESFGNDEIQFDARLMELNFGEWEMQKWDDIGLGALNAWSEDAAFTRCPNGESFLDQYHRTVAFWEEFITAQDERPTLIITHGGVIRALIAHLLDMPLAKSLQLGVDFGGVTKISLMEHVPIIHFMNR</sequence>
<dbReference type="NCBIfam" id="TIGR03162">
    <property type="entry name" value="ribazole_cobC"/>
    <property type="match status" value="1"/>
</dbReference>
<dbReference type="InterPro" id="IPR013078">
    <property type="entry name" value="His_Pase_superF_clade-1"/>
</dbReference>
<reference evidence="2" key="1">
    <citation type="journal article" date="2015" name="PeerJ">
        <title>First genomic representation of candidate bacterial phylum KSB3 points to enhanced environmental sensing as a trigger of wastewater bulking.</title>
        <authorList>
            <person name="Sekiguchi Y."/>
            <person name="Ohashi A."/>
            <person name="Parks D.H."/>
            <person name="Yamauchi T."/>
            <person name="Tyson G.W."/>
            <person name="Hugenholtz P."/>
        </authorList>
    </citation>
    <scope>NUCLEOTIDE SEQUENCE [LARGE SCALE GENOMIC DNA]</scope>
</reference>
<organism evidence="2">
    <name type="scientific">Candidatus Moduliflexus flocculans</name>
    <dbReference type="NCBI Taxonomy" id="1499966"/>
    <lineage>
        <taxon>Bacteria</taxon>
        <taxon>Candidatus Moduliflexota</taxon>
        <taxon>Candidatus Moduliflexia</taxon>
        <taxon>Candidatus Moduliflexales</taxon>
        <taxon>Candidatus Moduliflexaceae</taxon>
    </lineage>
</organism>
<dbReference type="Gene3D" id="3.40.50.1240">
    <property type="entry name" value="Phosphoglycerate mutase-like"/>
    <property type="match status" value="1"/>
</dbReference>
<dbReference type="SUPFAM" id="SSF53254">
    <property type="entry name" value="Phosphoglycerate mutase-like"/>
    <property type="match status" value="1"/>
</dbReference>
<dbReference type="CDD" id="cd07067">
    <property type="entry name" value="HP_PGM_like"/>
    <property type="match status" value="1"/>
</dbReference>
<dbReference type="EMBL" id="DF820458">
    <property type="protein sequence ID" value="GAK52365.1"/>
    <property type="molecule type" value="Genomic_DNA"/>
</dbReference>
<protein>
    <recommendedName>
        <fullName evidence="1">Alpha-ribazole phosphatase</fullName>
        <ecNumber evidence="1">3.1.3.73</ecNumber>
    </recommendedName>
</protein>
<evidence type="ECO:0000256" key="1">
    <source>
        <dbReference type="NCBIfam" id="TIGR03162"/>
    </source>
</evidence>
<dbReference type="InterPro" id="IPR050275">
    <property type="entry name" value="PGM_Phosphatase"/>
</dbReference>
<dbReference type="SMART" id="SM00855">
    <property type="entry name" value="PGAM"/>
    <property type="match status" value="1"/>
</dbReference>
<dbReference type="STRING" id="1499966.U14_03616"/>